<dbReference type="PANTHER" id="PTHR43798:SF33">
    <property type="entry name" value="HYDROLASE, PUTATIVE (AFU_ORTHOLOGUE AFUA_2G14860)-RELATED"/>
    <property type="match status" value="1"/>
</dbReference>
<evidence type="ECO:0000256" key="1">
    <source>
        <dbReference type="SAM" id="MobiDB-lite"/>
    </source>
</evidence>
<dbReference type="PANTHER" id="PTHR43798">
    <property type="entry name" value="MONOACYLGLYCEROL LIPASE"/>
    <property type="match status" value="1"/>
</dbReference>
<dbReference type="InterPro" id="IPR029058">
    <property type="entry name" value="AB_hydrolase_fold"/>
</dbReference>
<keyword evidence="4" id="KW-1185">Reference proteome</keyword>
<dbReference type="PRINTS" id="PR00111">
    <property type="entry name" value="ABHYDROLASE"/>
</dbReference>
<gene>
    <name evidence="3" type="ORF">PT974_10139</name>
</gene>
<organism evidence="3 4">
    <name type="scientific">Cladobotryum mycophilum</name>
    <dbReference type="NCBI Taxonomy" id="491253"/>
    <lineage>
        <taxon>Eukaryota</taxon>
        <taxon>Fungi</taxon>
        <taxon>Dikarya</taxon>
        <taxon>Ascomycota</taxon>
        <taxon>Pezizomycotina</taxon>
        <taxon>Sordariomycetes</taxon>
        <taxon>Hypocreomycetidae</taxon>
        <taxon>Hypocreales</taxon>
        <taxon>Hypocreaceae</taxon>
        <taxon>Cladobotryum</taxon>
    </lineage>
</organism>
<evidence type="ECO:0000313" key="3">
    <source>
        <dbReference type="EMBL" id="KAK5988653.1"/>
    </source>
</evidence>
<dbReference type="Pfam" id="PF00561">
    <property type="entry name" value="Abhydrolase_1"/>
    <property type="match status" value="1"/>
</dbReference>
<comment type="caution">
    <text evidence="3">The sequence shown here is derived from an EMBL/GenBank/DDBJ whole genome shotgun (WGS) entry which is preliminary data.</text>
</comment>
<dbReference type="InterPro" id="IPR050266">
    <property type="entry name" value="AB_hydrolase_sf"/>
</dbReference>
<name>A0ABR0S8Z6_9HYPO</name>
<feature type="region of interest" description="Disordered" evidence="1">
    <location>
        <begin position="18"/>
        <end position="38"/>
    </location>
</feature>
<dbReference type="Proteomes" id="UP001338125">
    <property type="component" value="Unassembled WGS sequence"/>
</dbReference>
<feature type="domain" description="AB hydrolase-1" evidence="2">
    <location>
        <begin position="74"/>
        <end position="204"/>
    </location>
</feature>
<protein>
    <recommendedName>
        <fullName evidence="2">AB hydrolase-1 domain-containing protein</fullName>
    </recommendedName>
</protein>
<dbReference type="InterPro" id="IPR000073">
    <property type="entry name" value="AB_hydrolase_1"/>
</dbReference>
<evidence type="ECO:0000259" key="2">
    <source>
        <dbReference type="Pfam" id="PF00561"/>
    </source>
</evidence>
<accession>A0ABR0S8Z6</accession>
<dbReference type="Gene3D" id="3.40.50.1820">
    <property type="entry name" value="alpha/beta hydrolase"/>
    <property type="match status" value="1"/>
</dbReference>
<reference evidence="3 4" key="1">
    <citation type="submission" date="2024-01" db="EMBL/GenBank/DDBJ databases">
        <title>Complete genome of Cladobotryum mycophilum ATHUM6906.</title>
        <authorList>
            <person name="Christinaki A.C."/>
            <person name="Myridakis A.I."/>
            <person name="Kouvelis V.N."/>
        </authorList>
    </citation>
    <scope>NUCLEOTIDE SEQUENCE [LARGE SCALE GENOMIC DNA]</scope>
    <source>
        <strain evidence="3 4">ATHUM6906</strain>
    </source>
</reference>
<sequence length="360" mass="40369">MSISLPPPRPAIRLLQRQHQEGEQGHHTGREASRPLIRKEAAVPPDAFPGARDVETPYGTTKVFEWGPEDGEKVLLIHGMSTPSIALGDMAWEMVGKGYRVMLFDLFGRGYSDAPTDIPYDERLYNTQILLVLASSSLPWTGAAAFHILGYSLGGALAVAFAAYHSNLLRSVTAICPAGLVRPSHLGWEDRLYWRSWLPEWFLRPILRRRLQPVLWKGEELPLEVETVHWDLVPCSVEEAYPRVGDVMEWQLEANGAFAHTYLSTLRHAPVYGQHDGIWKLLGDRMARNREHGQGLGRLCLILGENDALTVRDEWTEDSKAVLGEDGVDIHVVKGHHSIAMTKGREVANIAINSWREGQR</sequence>
<dbReference type="SUPFAM" id="SSF53474">
    <property type="entry name" value="alpha/beta-Hydrolases"/>
    <property type="match status" value="1"/>
</dbReference>
<dbReference type="EMBL" id="JAVFKD010000015">
    <property type="protein sequence ID" value="KAK5988653.1"/>
    <property type="molecule type" value="Genomic_DNA"/>
</dbReference>
<proteinExistence type="predicted"/>
<evidence type="ECO:0000313" key="4">
    <source>
        <dbReference type="Proteomes" id="UP001338125"/>
    </source>
</evidence>